<accession>A0A8J6TN51</accession>
<evidence type="ECO:0000256" key="1">
    <source>
        <dbReference type="ARBA" id="ARBA00004496"/>
    </source>
</evidence>
<sequence length="198" mass="22007">MLSLNAVMFDSHYTPWKLRQFSSMFHGGGVFAYPTESVYGLGCDPWNPEAVSDLLTIKRRNPSKGLILIASSEEQLAPFVSLRRVSDWKKMRSTGNRPITWVVPVSEETPWWIKGNHTSVAVRITEFKPVVQLCNRVNSALVSTSANQGGRPACRNSVSVRQLFGNQVDMLISGGTSGVSMPSEIRDFYSNRVIRAGQ</sequence>
<organism evidence="11 12">
    <name type="scientific">Candidatus Thiopontia autotrophica</name>
    <dbReference type="NCBI Taxonomy" id="2841688"/>
    <lineage>
        <taxon>Bacteria</taxon>
        <taxon>Pseudomonadati</taxon>
        <taxon>Pseudomonadota</taxon>
        <taxon>Gammaproteobacteria</taxon>
        <taxon>Candidatus Thiopontia</taxon>
    </lineage>
</organism>
<dbReference type="Proteomes" id="UP000654401">
    <property type="component" value="Unassembled WGS sequence"/>
</dbReference>
<dbReference type="GO" id="GO:0000049">
    <property type="term" value="F:tRNA binding"/>
    <property type="evidence" value="ECO:0007669"/>
    <property type="project" value="TreeGrafter"/>
</dbReference>
<reference evidence="11 12" key="1">
    <citation type="submission" date="2020-08" db="EMBL/GenBank/DDBJ databases">
        <title>Bridging the membrane lipid divide: bacteria of the FCB group superphylum have the potential to synthesize archaeal ether lipids.</title>
        <authorList>
            <person name="Villanueva L."/>
            <person name="Von Meijenfeldt F.A.B."/>
            <person name="Westbye A.B."/>
            <person name="Yadav S."/>
            <person name="Hopmans E.C."/>
            <person name="Dutilh B.E."/>
            <person name="Sinninghe Damste J.S."/>
        </authorList>
    </citation>
    <scope>NUCLEOTIDE SEQUENCE [LARGE SCALE GENOMIC DNA]</scope>
    <source>
        <strain evidence="11">NIOZ-UU100</strain>
    </source>
</reference>
<evidence type="ECO:0000313" key="11">
    <source>
        <dbReference type="EMBL" id="MBC8519464.1"/>
    </source>
</evidence>
<dbReference type="GO" id="GO:0005737">
    <property type="term" value="C:cytoplasm"/>
    <property type="evidence" value="ECO:0007669"/>
    <property type="project" value="UniProtKB-SubCell"/>
</dbReference>
<evidence type="ECO:0000256" key="9">
    <source>
        <dbReference type="HAMAP-Rule" id="MF_01852"/>
    </source>
</evidence>
<keyword evidence="2 9" id="KW-0963">Cytoplasm</keyword>
<keyword evidence="7 9" id="KW-0067">ATP-binding</keyword>
<name>A0A8J6TN51_9GAMM</name>
<dbReference type="EMBL" id="JACNFK010000023">
    <property type="protein sequence ID" value="MBC8519464.1"/>
    <property type="molecule type" value="Genomic_DNA"/>
</dbReference>
<evidence type="ECO:0000259" key="10">
    <source>
        <dbReference type="PROSITE" id="PS51163"/>
    </source>
</evidence>
<dbReference type="GO" id="GO:0003725">
    <property type="term" value="F:double-stranded RNA binding"/>
    <property type="evidence" value="ECO:0007669"/>
    <property type="project" value="InterPro"/>
</dbReference>
<dbReference type="AlphaFoldDB" id="A0A8J6TN51"/>
<evidence type="ECO:0000256" key="3">
    <source>
        <dbReference type="ARBA" id="ARBA00022679"/>
    </source>
</evidence>
<protein>
    <recommendedName>
        <fullName evidence="9">Threonylcarbamoyl-AMP synthase</fullName>
        <shortName evidence="9">TC-AMP synthase</shortName>
        <ecNumber evidence="9">2.7.7.87</ecNumber>
    </recommendedName>
    <alternativeName>
        <fullName evidence="9">L-threonylcarbamoyladenylate synthase</fullName>
    </alternativeName>
    <alternativeName>
        <fullName evidence="9">t(6)A37 threonylcarbamoyladenosine biosynthesis protein TsaC</fullName>
    </alternativeName>
    <alternativeName>
        <fullName evidence="9">tRNA threonylcarbamoyladenosine biosynthesis protein TsaC</fullName>
    </alternativeName>
</protein>
<comment type="subcellular location">
    <subcellularLocation>
        <location evidence="1 9">Cytoplasm</location>
    </subcellularLocation>
</comment>
<dbReference type="GO" id="GO:0006450">
    <property type="term" value="P:regulation of translational fidelity"/>
    <property type="evidence" value="ECO:0007669"/>
    <property type="project" value="TreeGrafter"/>
</dbReference>
<evidence type="ECO:0000256" key="4">
    <source>
        <dbReference type="ARBA" id="ARBA00022694"/>
    </source>
</evidence>
<evidence type="ECO:0000256" key="8">
    <source>
        <dbReference type="ARBA" id="ARBA00048366"/>
    </source>
</evidence>
<dbReference type="EC" id="2.7.7.87" evidence="9"/>
<keyword evidence="5 9" id="KW-0548">Nucleotidyltransferase</keyword>
<dbReference type="PANTHER" id="PTHR17490:SF18">
    <property type="entry name" value="THREONYLCARBAMOYL-AMP SYNTHASE"/>
    <property type="match status" value="1"/>
</dbReference>
<proteinExistence type="inferred from homology"/>
<gene>
    <name evidence="9" type="primary">tsaC</name>
    <name evidence="11" type="ORF">H8D24_03530</name>
</gene>
<evidence type="ECO:0000256" key="7">
    <source>
        <dbReference type="ARBA" id="ARBA00022840"/>
    </source>
</evidence>
<dbReference type="HAMAP" id="MF_01852">
    <property type="entry name" value="TsaC"/>
    <property type="match status" value="1"/>
</dbReference>
<dbReference type="InterPro" id="IPR006070">
    <property type="entry name" value="Sua5-like_dom"/>
</dbReference>
<dbReference type="PROSITE" id="PS51163">
    <property type="entry name" value="YRDC"/>
    <property type="match status" value="1"/>
</dbReference>
<comment type="catalytic activity">
    <reaction evidence="8 9">
        <text>L-threonine + hydrogencarbonate + ATP = L-threonylcarbamoyladenylate + diphosphate + H2O</text>
        <dbReference type="Rhea" id="RHEA:36407"/>
        <dbReference type="ChEBI" id="CHEBI:15377"/>
        <dbReference type="ChEBI" id="CHEBI:17544"/>
        <dbReference type="ChEBI" id="CHEBI:30616"/>
        <dbReference type="ChEBI" id="CHEBI:33019"/>
        <dbReference type="ChEBI" id="CHEBI:57926"/>
        <dbReference type="ChEBI" id="CHEBI:73682"/>
        <dbReference type="EC" id="2.7.7.87"/>
    </reaction>
</comment>
<dbReference type="GO" id="GO:0061710">
    <property type="term" value="F:L-threonylcarbamoyladenylate synthase"/>
    <property type="evidence" value="ECO:0007669"/>
    <property type="project" value="UniProtKB-EC"/>
</dbReference>
<evidence type="ECO:0000313" key="12">
    <source>
        <dbReference type="Proteomes" id="UP000654401"/>
    </source>
</evidence>
<dbReference type="GO" id="GO:0002949">
    <property type="term" value="P:tRNA threonylcarbamoyladenosine modification"/>
    <property type="evidence" value="ECO:0007669"/>
    <property type="project" value="UniProtKB-UniRule"/>
</dbReference>
<dbReference type="GO" id="GO:0005524">
    <property type="term" value="F:ATP binding"/>
    <property type="evidence" value="ECO:0007669"/>
    <property type="project" value="UniProtKB-UniRule"/>
</dbReference>
<evidence type="ECO:0000256" key="2">
    <source>
        <dbReference type="ARBA" id="ARBA00022490"/>
    </source>
</evidence>
<dbReference type="InterPro" id="IPR050156">
    <property type="entry name" value="TC-AMP_synthase_SUA5"/>
</dbReference>
<comment type="caution">
    <text evidence="11">The sequence shown here is derived from an EMBL/GenBank/DDBJ whole genome shotgun (WGS) entry which is preliminary data.</text>
</comment>
<evidence type="ECO:0000256" key="5">
    <source>
        <dbReference type="ARBA" id="ARBA00022695"/>
    </source>
</evidence>
<keyword evidence="3 9" id="KW-0808">Transferase</keyword>
<dbReference type="Pfam" id="PF01300">
    <property type="entry name" value="Sua5_yciO_yrdC"/>
    <property type="match status" value="1"/>
</dbReference>
<comment type="similarity">
    <text evidence="9">Belongs to the SUA5 family. TsaC subfamily.</text>
</comment>
<keyword evidence="6 9" id="KW-0547">Nucleotide-binding</keyword>
<dbReference type="PANTHER" id="PTHR17490">
    <property type="entry name" value="SUA5"/>
    <property type="match status" value="1"/>
</dbReference>
<comment type="function">
    <text evidence="9">Required for the formation of a threonylcarbamoyl group on adenosine at position 37 (t(6)A37) in tRNAs that read codons beginning with adenine. Catalyzes the conversion of L-threonine, HCO(3)(-)/CO(2) and ATP to give threonylcarbamoyl-AMP (TC-AMP) as the acyladenylate intermediate, with the release of diphosphate.</text>
</comment>
<evidence type="ECO:0000256" key="6">
    <source>
        <dbReference type="ARBA" id="ARBA00022741"/>
    </source>
</evidence>
<dbReference type="InterPro" id="IPR023535">
    <property type="entry name" value="TC-AMP_synthase"/>
</dbReference>
<keyword evidence="4 9" id="KW-0819">tRNA processing</keyword>
<dbReference type="SUPFAM" id="SSF55821">
    <property type="entry name" value="YrdC/RibB"/>
    <property type="match status" value="1"/>
</dbReference>
<dbReference type="Gene3D" id="3.90.870.10">
    <property type="entry name" value="DHBP synthase"/>
    <property type="match status" value="1"/>
</dbReference>
<feature type="domain" description="YrdC-like" evidence="10">
    <location>
        <begin position="15"/>
        <end position="198"/>
    </location>
</feature>
<dbReference type="InterPro" id="IPR017945">
    <property type="entry name" value="DHBP_synth_RibB-like_a/b_dom"/>
</dbReference>